<name>A0ABT5HA10_9BACE</name>
<comment type="caution">
    <text evidence="2">The sequence shown here is derived from an EMBL/GenBank/DDBJ whole genome shotgun (WGS) entry which is preliminary data.</text>
</comment>
<gene>
    <name evidence="2" type="ORF">PQG98_12510</name>
</gene>
<accession>A0ABT5HA10</accession>
<evidence type="ECO:0000313" key="3">
    <source>
        <dbReference type="Proteomes" id="UP001215398"/>
    </source>
</evidence>
<dbReference type="RefSeq" id="WP_272720618.1">
    <property type="nucleotide sequence ID" value="NZ_JAQPYS010000069.1"/>
</dbReference>
<organism evidence="2 3">
    <name type="scientific">Bacteroides zhangwenhongii</name>
    <dbReference type="NCBI Taxonomy" id="2650157"/>
    <lineage>
        <taxon>Bacteria</taxon>
        <taxon>Pseudomonadati</taxon>
        <taxon>Bacteroidota</taxon>
        <taxon>Bacteroidia</taxon>
        <taxon>Bacteroidales</taxon>
        <taxon>Bacteroidaceae</taxon>
        <taxon>Bacteroides</taxon>
    </lineage>
</organism>
<evidence type="ECO:0000259" key="1">
    <source>
        <dbReference type="Pfam" id="PF13638"/>
    </source>
</evidence>
<sequence>MKYLLLDTNIYLHYIDFEHIDWGTIIGDKEYEIVVPYTVIKEIDKCKDGPKSKIKVRAKAVASKFGSYFLNDNYNKQINLVQINDPSDEILIKYHLNRGVCDDLIIGSILEFEHKDDVIVISHDNTLLIKAKNLGLNFLPKMPDKYLISEEKSEEEKEYERCRKELEQLKNRQPKPQILFANGETVLRIKAPSISSIDSELEEIMIKIKSKNPKANIRTAIREDISPSDILNDMLNSLNRFQYSIYSDDQLRKHDIELDKFYAYCERFYRFKLESKLLDDQLKELSFIISNAGSAETGEMNVFLDFPKHIQLYNGRSVKYMNGIEPKAPLVGMEFSEYGNGLAFSYIDPRGGLSIPQLKSWDLMKYLPEHSISVDTLNLVHNVQRSLRIKNALYVDARQCGNFTIDWCICAAGCVKSVSGTLSVIVESNDY</sequence>
<dbReference type="Pfam" id="PF13638">
    <property type="entry name" value="PIN_4"/>
    <property type="match status" value="1"/>
</dbReference>
<reference evidence="2 3" key="1">
    <citation type="submission" date="2023-01" db="EMBL/GenBank/DDBJ databases">
        <title>Exploring GABA producing Bacteroides strains toward improving mental health.</title>
        <authorList>
            <person name="Yousuf B."/>
            <person name="Bouhlel N.E."/>
            <person name="Mottawea W."/>
            <person name="Hammami R."/>
        </authorList>
    </citation>
    <scope>NUCLEOTIDE SEQUENCE [LARGE SCALE GENOMIC DNA]</scope>
    <source>
        <strain evidence="2 3">UO.H1054</strain>
    </source>
</reference>
<dbReference type="EMBL" id="JAQPYS010000069">
    <property type="protein sequence ID" value="MDC7137150.1"/>
    <property type="molecule type" value="Genomic_DNA"/>
</dbReference>
<dbReference type="InterPro" id="IPR002716">
    <property type="entry name" value="PIN_dom"/>
</dbReference>
<feature type="domain" description="PIN" evidence="1">
    <location>
        <begin position="5"/>
        <end position="136"/>
    </location>
</feature>
<proteinExistence type="predicted"/>
<dbReference type="Gene3D" id="3.40.50.1010">
    <property type="entry name" value="5'-nuclease"/>
    <property type="match status" value="1"/>
</dbReference>
<dbReference type="SUPFAM" id="SSF88723">
    <property type="entry name" value="PIN domain-like"/>
    <property type="match status" value="1"/>
</dbReference>
<keyword evidence="3" id="KW-1185">Reference proteome</keyword>
<protein>
    <submittedName>
        <fullName evidence="2">PIN domain-containing protein</fullName>
    </submittedName>
</protein>
<evidence type="ECO:0000313" key="2">
    <source>
        <dbReference type="EMBL" id="MDC7137150.1"/>
    </source>
</evidence>
<dbReference type="Proteomes" id="UP001215398">
    <property type="component" value="Unassembled WGS sequence"/>
</dbReference>
<dbReference type="InterPro" id="IPR029060">
    <property type="entry name" value="PIN-like_dom_sf"/>
</dbReference>